<dbReference type="SUPFAM" id="SSF116734">
    <property type="entry name" value="DNA methylase specificity domain"/>
    <property type="match status" value="2"/>
</dbReference>
<dbReference type="EMBL" id="CP012746">
    <property type="protein sequence ID" value="ALL63343.1"/>
    <property type="molecule type" value="Genomic_DNA"/>
</dbReference>
<dbReference type="Proteomes" id="UP000019146">
    <property type="component" value="Chromosome 1"/>
</dbReference>
<protein>
    <submittedName>
        <fullName evidence="3">DNA methylase-type i restriction-modification system</fullName>
    </submittedName>
</protein>
<keyword evidence="3" id="KW-0489">Methyltransferase</keyword>
<dbReference type="GO" id="GO:0032259">
    <property type="term" value="P:methylation"/>
    <property type="evidence" value="ECO:0007669"/>
    <property type="project" value="UniProtKB-KW"/>
</dbReference>
<dbReference type="PANTHER" id="PTHR30408">
    <property type="entry name" value="TYPE-1 RESTRICTION ENZYME ECOKI SPECIFICITY PROTEIN"/>
    <property type="match status" value="1"/>
</dbReference>
<gene>
    <name evidence="3" type="ORF">K788_0008012</name>
</gene>
<keyword evidence="3" id="KW-0808">Transferase</keyword>
<name>A0A0P0R679_9BURK</name>
<dbReference type="REBASE" id="79720">
    <property type="entry name" value="S.BcaMBA4ORF8013P"/>
</dbReference>
<evidence type="ECO:0000313" key="3">
    <source>
        <dbReference type="EMBL" id="ALL63343.1"/>
    </source>
</evidence>
<dbReference type="Gene3D" id="3.90.220.20">
    <property type="entry name" value="DNA methylase specificity domains"/>
    <property type="match status" value="2"/>
</dbReference>
<dbReference type="InterPro" id="IPR044946">
    <property type="entry name" value="Restrct_endonuc_typeI_TRD_sf"/>
</dbReference>
<proteinExistence type="predicted"/>
<dbReference type="GO" id="GO:0009307">
    <property type="term" value="P:DNA restriction-modification system"/>
    <property type="evidence" value="ECO:0007669"/>
    <property type="project" value="UniProtKB-KW"/>
</dbReference>
<keyword evidence="1" id="KW-0680">Restriction system</keyword>
<evidence type="ECO:0000256" key="1">
    <source>
        <dbReference type="ARBA" id="ARBA00022747"/>
    </source>
</evidence>
<dbReference type="AlphaFoldDB" id="A0A0P0R679"/>
<evidence type="ECO:0000256" key="2">
    <source>
        <dbReference type="ARBA" id="ARBA00023125"/>
    </source>
</evidence>
<reference evidence="3 4" key="1">
    <citation type="journal article" date="2014" name="Genome Announc.">
        <title>Draft Genome Sequence of the Haloacid-Degrading Burkholderia caribensis Strain MBA4.</title>
        <authorList>
            <person name="Pan Y."/>
            <person name="Kong K.F."/>
            <person name="Tsang J.S."/>
        </authorList>
    </citation>
    <scope>NUCLEOTIDE SEQUENCE [LARGE SCALE GENOMIC DNA]</scope>
    <source>
        <strain evidence="3 4">MBA4</strain>
    </source>
</reference>
<dbReference type="PANTHER" id="PTHR30408:SF12">
    <property type="entry name" value="TYPE I RESTRICTION ENZYME MJAVIII SPECIFICITY SUBUNIT"/>
    <property type="match status" value="1"/>
</dbReference>
<dbReference type="GO" id="GO:0008168">
    <property type="term" value="F:methyltransferase activity"/>
    <property type="evidence" value="ECO:0007669"/>
    <property type="project" value="UniProtKB-KW"/>
</dbReference>
<evidence type="ECO:0000313" key="4">
    <source>
        <dbReference type="Proteomes" id="UP000019146"/>
    </source>
</evidence>
<dbReference type="KEGG" id="bcai:K788_0008012"/>
<dbReference type="GO" id="GO:0003677">
    <property type="term" value="F:DNA binding"/>
    <property type="evidence" value="ECO:0007669"/>
    <property type="project" value="UniProtKB-KW"/>
</dbReference>
<dbReference type="InterPro" id="IPR052021">
    <property type="entry name" value="Type-I_RS_S_subunit"/>
</dbReference>
<accession>A0A0P0R679</accession>
<organism evidence="3 4">
    <name type="scientific">Paraburkholderia caribensis MBA4</name>
    <dbReference type="NCBI Taxonomy" id="1323664"/>
    <lineage>
        <taxon>Bacteria</taxon>
        <taxon>Pseudomonadati</taxon>
        <taxon>Pseudomonadota</taxon>
        <taxon>Betaproteobacteria</taxon>
        <taxon>Burkholderiales</taxon>
        <taxon>Burkholderiaceae</taxon>
        <taxon>Paraburkholderia</taxon>
    </lineage>
</organism>
<keyword evidence="2" id="KW-0238">DNA-binding</keyword>
<sequence length="474" mass="52305">MEGLEVSILPHSQVLADNRDKRLDSQYFRRAALAADQLILRHSPEPISSLSSEVRSFGAYALTNEFEYQDEGIPFLRGTNYSGNFINFSDVLHISDEAHRLLHKSEVRPGMVLLSMSGSVGSVAVALESWAYPINSNQDIAKIVPASVSPFYLAAYLSSRYGRIQINRQPVGSVQQHVFLWMIERLQIPRFSGRLEAQVSATAEKAYLQHETAFDAVDVAENELISALGFANWTPPEPLAYSARAAEVFASGRFDAQYFMPAKEQVRQSLAALPGQLLSDRVDSIREQWVPDRAPATMRVRNYDVTDALVPLLDAEKGPSFAADIGSMKKVFKDGDVAISRLRAYLKEVAVVRTGDDIPSVGSSEFIVLRPKGTAISPETLMVFLRSAPVQTILKWCQDGSQHPRFSESDLLSISVPDAVAEVSVQITKIVEDGFTARYRAQKLLEAAKRAVEIAIEDGEHAAMNYLNQAAGTI</sequence>